<comment type="caution">
    <text evidence="1">The sequence shown here is derived from an EMBL/GenBank/DDBJ whole genome shotgun (WGS) entry which is preliminary data.</text>
</comment>
<protein>
    <recommendedName>
        <fullName evidence="3">F-box domain-containing protein</fullName>
    </recommendedName>
</protein>
<evidence type="ECO:0000313" key="1">
    <source>
        <dbReference type="EMBL" id="KAF4619176.1"/>
    </source>
</evidence>
<keyword evidence="2" id="KW-1185">Reference proteome</keyword>
<dbReference type="AlphaFoldDB" id="A0A8H4QYU0"/>
<organism evidence="1 2">
    <name type="scientific">Agrocybe pediades</name>
    <dbReference type="NCBI Taxonomy" id="84607"/>
    <lineage>
        <taxon>Eukaryota</taxon>
        <taxon>Fungi</taxon>
        <taxon>Dikarya</taxon>
        <taxon>Basidiomycota</taxon>
        <taxon>Agaricomycotina</taxon>
        <taxon>Agaricomycetes</taxon>
        <taxon>Agaricomycetidae</taxon>
        <taxon>Agaricales</taxon>
        <taxon>Agaricineae</taxon>
        <taxon>Strophariaceae</taxon>
        <taxon>Agrocybe</taxon>
    </lineage>
</organism>
<dbReference type="EMBL" id="JAACJL010000016">
    <property type="protein sequence ID" value="KAF4619176.1"/>
    <property type="molecule type" value="Genomic_DNA"/>
</dbReference>
<dbReference type="Proteomes" id="UP000521872">
    <property type="component" value="Unassembled WGS sequence"/>
</dbReference>
<evidence type="ECO:0008006" key="3">
    <source>
        <dbReference type="Google" id="ProtNLM"/>
    </source>
</evidence>
<evidence type="ECO:0000313" key="2">
    <source>
        <dbReference type="Proteomes" id="UP000521872"/>
    </source>
</evidence>
<name>A0A8H4QYU0_9AGAR</name>
<gene>
    <name evidence="1" type="ORF">D9613_004683</name>
</gene>
<accession>A0A8H4QYU0</accession>
<proteinExistence type="predicted"/>
<sequence length="576" mass="65916">MPSTPARERMPVELWGLVFRAVLQNIQSRNSADEEGFQLQISTLTRLRGVSKHWNEMILQDRALWASLPINIGRSSELVSLLIERSKPMPLAICGHLGRCAHRDGRFGHGCGTSKKESLKRWLSNLRLLIMDEPRMRIKSLEVCCCNDFSMIEKFFEQGPCPALKTIRFAIVFSPAEDSYLQLPPSPLLIGTPNLQCLVLNHTTFSPGPSTTATFKAFSLVHLCILLAATKCFGMENTSQWLDLLRTQPKLQFLTLEIGDGSMSPRVPCRSEPLFLPCLERLRIVCAMDDMNDFIRSMVLPPTCNLRIESWDTTGGSRPDGQWQTMQGVNEGIKRYFQSQSTIWGEAGRIDTPEDIVFCAITTARLPDPDDPDDYFQIEFNGPSKANPPRRIPYFHFSYIMSHITEDELASSDRPTPIENFFAMMTEATSHWTINHKIGLDLDVDELQLGDRFFDFCRSLATNVRTLIFEIPKYSSDYQERYPLLYLHRKEMVFPVLEHFVTTLQDDVLVPRESQPYWRRKISDYLDWAQTQLPSGTARPDLFEDGHSGYIADVMDEGIDYLHRSFCPFCSQGLRR</sequence>
<reference evidence="1 2" key="1">
    <citation type="submission" date="2019-12" db="EMBL/GenBank/DDBJ databases">
        <authorList>
            <person name="Floudas D."/>
            <person name="Bentzer J."/>
            <person name="Ahren D."/>
            <person name="Johansson T."/>
            <person name="Persson P."/>
            <person name="Tunlid A."/>
        </authorList>
    </citation>
    <scope>NUCLEOTIDE SEQUENCE [LARGE SCALE GENOMIC DNA]</scope>
    <source>
        <strain evidence="1 2">CBS 102.39</strain>
    </source>
</reference>